<organism evidence="2 3">
    <name type="scientific">Golovinomyces cichoracearum</name>
    <dbReference type="NCBI Taxonomy" id="62708"/>
    <lineage>
        <taxon>Eukaryota</taxon>
        <taxon>Fungi</taxon>
        <taxon>Dikarya</taxon>
        <taxon>Ascomycota</taxon>
        <taxon>Pezizomycotina</taxon>
        <taxon>Leotiomycetes</taxon>
        <taxon>Erysiphales</taxon>
        <taxon>Erysiphaceae</taxon>
        <taxon>Golovinomyces</taxon>
    </lineage>
</organism>
<reference evidence="2 3" key="1">
    <citation type="journal article" date="2018" name="BMC Genomics">
        <title>Comparative genome analyses reveal sequence features reflecting distinct modes of host-adaptation between dicot and monocot powdery mildew.</title>
        <authorList>
            <person name="Wu Y."/>
            <person name="Ma X."/>
            <person name="Pan Z."/>
            <person name="Kale S.D."/>
            <person name="Song Y."/>
            <person name="King H."/>
            <person name="Zhang Q."/>
            <person name="Presley C."/>
            <person name="Deng X."/>
            <person name="Wei C.I."/>
            <person name="Xiao S."/>
        </authorList>
    </citation>
    <scope>NUCLEOTIDE SEQUENCE [LARGE SCALE GENOMIC DNA]</scope>
    <source>
        <strain evidence="2">UCSC1</strain>
    </source>
</reference>
<gene>
    <name evidence="2" type="ORF">GcC1_179011</name>
</gene>
<feature type="compositionally biased region" description="Polar residues" evidence="1">
    <location>
        <begin position="375"/>
        <end position="388"/>
    </location>
</feature>
<feature type="compositionally biased region" description="Basic and acidic residues" evidence="1">
    <location>
        <begin position="389"/>
        <end position="417"/>
    </location>
</feature>
<feature type="compositionally biased region" description="Basic and acidic residues" evidence="1">
    <location>
        <begin position="424"/>
        <end position="435"/>
    </location>
</feature>
<proteinExistence type="predicted"/>
<protein>
    <submittedName>
        <fullName evidence="2">Putative endo-beta-glucanase</fullName>
    </submittedName>
</protein>
<dbReference type="AlphaFoldDB" id="A0A420HNG5"/>
<name>A0A420HNG5_9PEZI</name>
<sequence>MNSRASQNTVSWYFDAANESRRHHQPSLSVTLESDLYYLTTTHIVPFVSILIMVLENSYNHVNDNGYNDEPISDVDPYDTPKSSNTTIQYRIDFTNLPKPIPFIGNLIGYEIKFKREAYLKMTMASNELHRPLNQDEVDAFAYWMAKRHAITSWGAPIGFACGIWRSYNTAGTLKFPFWRSSTNFLNLNAFGPLKGPSAVLFIHSMRYLAYGLTGNTIGKFLFGSYAMSSAAVGASNDPRLQEYMNAIEDRLRRLSKNVNVSQNPATRLNSKTPRTSEETFDDASPSSLNETFPYGSQIEAEKDSSNIANPDVKTNSWTTAQPGLPSTQNIERSWFNDFDSSSHTENPRINNTNMTSSGTSVWDKIRGGQHVSKSETQINPKHIPSSTRKLDRNESPHDSFSYSKHEEESTYAKDESLNNFDAQIERERRGGATS</sequence>
<dbReference type="EMBL" id="MCBR01017923">
    <property type="protein sequence ID" value="RKF58980.1"/>
    <property type="molecule type" value="Genomic_DNA"/>
</dbReference>
<comment type="caution">
    <text evidence="2">The sequence shown here is derived from an EMBL/GenBank/DDBJ whole genome shotgun (WGS) entry which is preliminary data.</text>
</comment>
<accession>A0A420HNG5</accession>
<evidence type="ECO:0000313" key="3">
    <source>
        <dbReference type="Proteomes" id="UP000285405"/>
    </source>
</evidence>
<feature type="compositionally biased region" description="Polar residues" evidence="1">
    <location>
        <begin position="261"/>
        <end position="274"/>
    </location>
</feature>
<evidence type="ECO:0000256" key="1">
    <source>
        <dbReference type="SAM" id="MobiDB-lite"/>
    </source>
</evidence>
<feature type="compositionally biased region" description="Polar residues" evidence="1">
    <location>
        <begin position="348"/>
        <end position="361"/>
    </location>
</feature>
<feature type="compositionally biased region" description="Polar residues" evidence="1">
    <location>
        <begin position="306"/>
        <end position="332"/>
    </location>
</feature>
<feature type="region of interest" description="Disordered" evidence="1">
    <location>
        <begin position="261"/>
        <end position="435"/>
    </location>
</feature>
<dbReference type="Proteomes" id="UP000285405">
    <property type="component" value="Unassembled WGS sequence"/>
</dbReference>
<evidence type="ECO:0000313" key="2">
    <source>
        <dbReference type="EMBL" id="RKF58980.1"/>
    </source>
</evidence>
<dbReference type="OrthoDB" id="4204700at2759"/>